<comment type="function">
    <text evidence="3 4">Catalyzes the conversion of N5-carboxyaminoimidazole ribonucleotide (N5-CAIR) to 4-carboxy-5-aminoimidazole ribonucleotide (CAIR).</text>
</comment>
<dbReference type="PIRSF" id="PIRSF001338">
    <property type="entry name" value="AIR_carboxylase"/>
    <property type="match status" value="1"/>
</dbReference>
<comment type="pathway">
    <text evidence="3 4">Purine metabolism; IMP biosynthesis via de novo pathway; 5-amino-1-(5-phospho-D-ribosyl)imidazole-4-carboxylate from 5-amino-1-(5-phospho-D-ribosyl)imidazole (N5-CAIR route): step 2/2.</text>
</comment>
<evidence type="ECO:0000313" key="8">
    <source>
        <dbReference type="Proteomes" id="UP000176863"/>
    </source>
</evidence>
<feature type="binding site" evidence="3 5">
    <location>
        <position position="41"/>
    </location>
    <ligand>
        <name>substrate</name>
    </ligand>
</feature>
<evidence type="ECO:0000256" key="4">
    <source>
        <dbReference type="PIRNR" id="PIRNR001338"/>
    </source>
</evidence>
<dbReference type="EC" id="5.4.99.18" evidence="3 4"/>
<evidence type="ECO:0000313" key="7">
    <source>
        <dbReference type="EMBL" id="OGG52917.1"/>
    </source>
</evidence>
<gene>
    <name evidence="3" type="primary">purE</name>
    <name evidence="7" type="ORF">A2851_04485</name>
</gene>
<dbReference type="Pfam" id="PF00731">
    <property type="entry name" value="AIRC"/>
    <property type="match status" value="1"/>
</dbReference>
<evidence type="ECO:0000259" key="6">
    <source>
        <dbReference type="SMART" id="SM01001"/>
    </source>
</evidence>
<evidence type="ECO:0000256" key="2">
    <source>
        <dbReference type="ARBA" id="ARBA00023235"/>
    </source>
</evidence>
<feature type="binding site" evidence="3 5">
    <location>
        <position position="11"/>
    </location>
    <ligand>
        <name>substrate</name>
    </ligand>
</feature>
<dbReference type="InterPro" id="IPR000031">
    <property type="entry name" value="PurE_dom"/>
</dbReference>
<dbReference type="Proteomes" id="UP000176863">
    <property type="component" value="Unassembled WGS sequence"/>
</dbReference>
<evidence type="ECO:0000256" key="3">
    <source>
        <dbReference type="HAMAP-Rule" id="MF_01929"/>
    </source>
</evidence>
<dbReference type="InterPro" id="IPR024694">
    <property type="entry name" value="PurE_prokaryotes"/>
</dbReference>
<name>A0A1F6CUY0_9BACT</name>
<feature type="binding site" evidence="3 5">
    <location>
        <position position="14"/>
    </location>
    <ligand>
        <name>substrate</name>
    </ligand>
</feature>
<dbReference type="STRING" id="1798480.A2851_04485"/>
<comment type="similarity">
    <text evidence="3">Belongs to the AIR carboxylase family. Class I subfamily.</text>
</comment>
<dbReference type="AlphaFoldDB" id="A0A1F6CUY0"/>
<comment type="catalytic activity">
    <reaction evidence="3 4">
        <text>5-carboxyamino-1-(5-phospho-D-ribosyl)imidazole + H(+) = 5-amino-1-(5-phospho-D-ribosyl)imidazole-4-carboxylate</text>
        <dbReference type="Rhea" id="RHEA:13193"/>
        <dbReference type="ChEBI" id="CHEBI:15378"/>
        <dbReference type="ChEBI" id="CHEBI:58730"/>
        <dbReference type="ChEBI" id="CHEBI:77657"/>
        <dbReference type="EC" id="5.4.99.18"/>
    </reaction>
</comment>
<organism evidence="7 8">
    <name type="scientific">Candidatus Kaiserbacteria bacterium RIFCSPHIGHO2_01_FULL_53_29</name>
    <dbReference type="NCBI Taxonomy" id="1798480"/>
    <lineage>
        <taxon>Bacteria</taxon>
        <taxon>Candidatus Kaiseribacteriota</taxon>
    </lineage>
</organism>
<evidence type="ECO:0000256" key="5">
    <source>
        <dbReference type="PIRSR" id="PIRSR001338-1"/>
    </source>
</evidence>
<dbReference type="NCBIfam" id="TIGR01162">
    <property type="entry name" value="purE"/>
    <property type="match status" value="1"/>
</dbReference>
<dbReference type="GO" id="GO:0006189">
    <property type="term" value="P:'de novo' IMP biosynthetic process"/>
    <property type="evidence" value="ECO:0007669"/>
    <property type="project" value="UniProtKB-UniRule"/>
</dbReference>
<dbReference type="SUPFAM" id="SSF52255">
    <property type="entry name" value="N5-CAIR mutase (phosphoribosylaminoimidazole carboxylase, PurE)"/>
    <property type="match status" value="1"/>
</dbReference>
<feature type="domain" description="PurE" evidence="6">
    <location>
        <begin position="3"/>
        <end position="152"/>
    </location>
</feature>
<protein>
    <recommendedName>
        <fullName evidence="3 4">N5-carboxyaminoimidazole ribonucleotide mutase</fullName>
        <shortName evidence="3 4">N5-CAIR mutase</shortName>
        <ecNumber evidence="3 4">5.4.99.18</ecNumber>
    </recommendedName>
    <alternativeName>
        <fullName evidence="3">5-(carboxyamino)imidazole ribonucleotide mutase</fullName>
    </alternativeName>
</protein>
<dbReference type="EMBL" id="MFKT01000021">
    <property type="protein sequence ID" value="OGG52917.1"/>
    <property type="molecule type" value="Genomic_DNA"/>
</dbReference>
<evidence type="ECO:0000256" key="1">
    <source>
        <dbReference type="ARBA" id="ARBA00022755"/>
    </source>
</evidence>
<accession>A0A1F6CUY0</accession>
<keyword evidence="1 3" id="KW-0658">Purine biosynthesis</keyword>
<reference evidence="7 8" key="1">
    <citation type="journal article" date="2016" name="Nat. Commun.">
        <title>Thousands of microbial genomes shed light on interconnected biogeochemical processes in an aquifer system.</title>
        <authorList>
            <person name="Anantharaman K."/>
            <person name="Brown C.T."/>
            <person name="Hug L.A."/>
            <person name="Sharon I."/>
            <person name="Castelle C.J."/>
            <person name="Probst A.J."/>
            <person name="Thomas B.C."/>
            <person name="Singh A."/>
            <person name="Wilkins M.J."/>
            <person name="Karaoz U."/>
            <person name="Brodie E.L."/>
            <person name="Williams K.H."/>
            <person name="Hubbard S.S."/>
            <person name="Banfield J.F."/>
        </authorList>
    </citation>
    <scope>NUCLEOTIDE SEQUENCE [LARGE SCALE GENOMIC DNA]</scope>
</reference>
<sequence>MKPLVGILMGSDSDLPIMQEAAKVLEEFGIGSEVHTLSAHRTPEAVVEYVKASETSGYKVFICGAGGAAHLAGVVAAHTALPVIGVPIMNKTAAGVDALFATVQMPPGIPVATVAINGAKNAGILAAQIIGTGDTNILKNVGMYKEKMAKDVVAKDEKLQEKGFKKYLEEQGLI</sequence>
<dbReference type="PANTHER" id="PTHR23046">
    <property type="entry name" value="PHOSPHORIBOSYLAMINOIMIDAZOLE CARBOXYLASE CATALYTIC SUBUNIT"/>
    <property type="match status" value="1"/>
</dbReference>
<dbReference type="HAMAP" id="MF_01929">
    <property type="entry name" value="PurE_classI"/>
    <property type="match status" value="1"/>
</dbReference>
<dbReference type="GO" id="GO:0034023">
    <property type="term" value="F:5-(carboxyamino)imidazole ribonucleotide mutase activity"/>
    <property type="evidence" value="ECO:0007669"/>
    <property type="project" value="UniProtKB-UniRule"/>
</dbReference>
<dbReference type="Gene3D" id="3.40.50.1970">
    <property type="match status" value="1"/>
</dbReference>
<proteinExistence type="inferred from homology"/>
<dbReference type="PANTHER" id="PTHR23046:SF2">
    <property type="entry name" value="PHOSPHORIBOSYLAMINOIMIDAZOLE CARBOXYLASE"/>
    <property type="match status" value="1"/>
</dbReference>
<comment type="caution">
    <text evidence="7">The sequence shown here is derived from an EMBL/GenBank/DDBJ whole genome shotgun (WGS) entry which is preliminary data.</text>
</comment>
<dbReference type="SMART" id="SM01001">
    <property type="entry name" value="AIRC"/>
    <property type="match status" value="1"/>
</dbReference>
<keyword evidence="2 3" id="KW-0413">Isomerase</keyword>
<dbReference type="InterPro" id="IPR033747">
    <property type="entry name" value="PurE_ClassI"/>
</dbReference>
<dbReference type="UniPathway" id="UPA00074">
    <property type="reaction ID" value="UER00943"/>
</dbReference>